<dbReference type="eggNOG" id="COG2764">
    <property type="taxonomic scope" value="Bacteria"/>
</dbReference>
<dbReference type="HOGENOM" id="CLU_046006_17_6_9"/>
<dbReference type="InterPro" id="IPR004360">
    <property type="entry name" value="Glyas_Fos-R_dOase_dom"/>
</dbReference>
<dbReference type="KEGG" id="cpy:Cphy_3178"/>
<proteinExistence type="predicted"/>
<dbReference type="EMBL" id="CP000885">
    <property type="protein sequence ID" value="ABX43533.1"/>
    <property type="molecule type" value="Genomic_DNA"/>
</dbReference>
<feature type="domain" description="Glyoxalase/fosfomycin resistance/dioxygenase" evidence="1">
    <location>
        <begin position="15"/>
        <end position="119"/>
    </location>
</feature>
<organism evidence="2 3">
    <name type="scientific">Lachnoclostridium phytofermentans (strain ATCC 700394 / DSM 18823 / ISDg)</name>
    <name type="common">Clostridium phytofermentans</name>
    <dbReference type="NCBI Taxonomy" id="357809"/>
    <lineage>
        <taxon>Bacteria</taxon>
        <taxon>Bacillati</taxon>
        <taxon>Bacillota</taxon>
        <taxon>Clostridia</taxon>
        <taxon>Lachnospirales</taxon>
        <taxon>Lachnospiraceae</taxon>
    </lineage>
</organism>
<evidence type="ECO:0000313" key="2">
    <source>
        <dbReference type="EMBL" id="ABX43533.1"/>
    </source>
</evidence>
<name>A9KRN9_LACP7</name>
<evidence type="ECO:0000259" key="1">
    <source>
        <dbReference type="Pfam" id="PF00903"/>
    </source>
</evidence>
<dbReference type="Pfam" id="PF00903">
    <property type="entry name" value="Glyoxalase"/>
    <property type="match status" value="1"/>
</dbReference>
<dbReference type="SUPFAM" id="SSF54593">
    <property type="entry name" value="Glyoxalase/Bleomycin resistance protein/Dihydroxybiphenyl dioxygenase"/>
    <property type="match status" value="1"/>
</dbReference>
<protein>
    <recommendedName>
        <fullName evidence="1">Glyoxalase/fosfomycin resistance/dioxygenase domain-containing protein</fullName>
    </recommendedName>
</protein>
<sequence>MLRTMFQMYLKNSVEAVEMYQKAFDAKLLYESKNEDGSYLHAELDACGQVLAISEALDERKIGNTMQFCFHFGEGNEEIVKRAYEVLKDGAKINQPLGPCFFSSCMFGIVDKFGVDWCIFV</sequence>
<evidence type="ECO:0000313" key="3">
    <source>
        <dbReference type="Proteomes" id="UP000000370"/>
    </source>
</evidence>
<reference evidence="3" key="1">
    <citation type="submission" date="2007-11" db="EMBL/GenBank/DDBJ databases">
        <title>Complete genome sequence of Clostridium phytofermentans ISDg.</title>
        <authorList>
            <person name="Leschine S.B."/>
            <person name="Warnick T.A."/>
            <person name="Blanchard J.L."/>
            <person name="Schnell D.J."/>
            <person name="Petit E.L."/>
            <person name="LaTouf W.G."/>
            <person name="Copeland A."/>
            <person name="Lucas S."/>
            <person name="Lapidus A."/>
            <person name="Barry K."/>
            <person name="Glavina del Rio T."/>
            <person name="Dalin E."/>
            <person name="Tice H."/>
            <person name="Pitluck S."/>
            <person name="Kiss H."/>
            <person name="Brettin T."/>
            <person name="Bruce D."/>
            <person name="Detter J.C."/>
            <person name="Han C."/>
            <person name="Kuske C."/>
            <person name="Schmutz J."/>
            <person name="Larimer F."/>
            <person name="Land M."/>
            <person name="Hauser L."/>
            <person name="Kyrpides N."/>
            <person name="Kim E.A."/>
            <person name="Richardson P."/>
        </authorList>
    </citation>
    <scope>NUCLEOTIDE SEQUENCE [LARGE SCALE GENOMIC DNA]</scope>
    <source>
        <strain evidence="3">ATCC 700394 / DSM 18823 / ISDg</strain>
    </source>
</reference>
<dbReference type="AlphaFoldDB" id="A9KRN9"/>
<gene>
    <name evidence="2" type="ordered locus">Cphy_3178</name>
</gene>
<keyword evidence="3" id="KW-1185">Reference proteome</keyword>
<dbReference type="Proteomes" id="UP000000370">
    <property type="component" value="Chromosome"/>
</dbReference>
<dbReference type="OrthoDB" id="9795306at2"/>
<dbReference type="STRING" id="357809.Cphy_3178"/>
<dbReference type="InterPro" id="IPR029068">
    <property type="entry name" value="Glyas_Bleomycin-R_OHBP_Dase"/>
</dbReference>
<dbReference type="Gene3D" id="3.10.180.10">
    <property type="entry name" value="2,3-Dihydroxybiphenyl 1,2-Dioxygenase, domain 1"/>
    <property type="match status" value="1"/>
</dbReference>
<accession>A9KRN9</accession>
<dbReference type="RefSeq" id="WP_012201183.1">
    <property type="nucleotide sequence ID" value="NC_010001.1"/>
</dbReference>